<keyword evidence="4" id="KW-1185">Reference proteome</keyword>
<accession>A0A250L0B3</accession>
<keyword evidence="1" id="KW-0472">Membrane</keyword>
<feature type="signal peptide" evidence="2">
    <location>
        <begin position="1"/>
        <end position="23"/>
    </location>
</feature>
<dbReference type="RefSeq" id="WP_119632336.1">
    <property type="nucleotide sequence ID" value="NZ_AP017928.1"/>
</dbReference>
<gene>
    <name evidence="3" type="ORF">sS8_5413</name>
</gene>
<organism evidence="3 4">
    <name type="scientific">Methylocaldum marinum</name>
    <dbReference type="NCBI Taxonomy" id="1432792"/>
    <lineage>
        <taxon>Bacteria</taxon>
        <taxon>Pseudomonadati</taxon>
        <taxon>Pseudomonadota</taxon>
        <taxon>Gammaproteobacteria</taxon>
        <taxon>Methylococcales</taxon>
        <taxon>Methylococcaceae</taxon>
        <taxon>Methylocaldum</taxon>
    </lineage>
</organism>
<keyword evidence="1" id="KW-1133">Transmembrane helix</keyword>
<dbReference type="Proteomes" id="UP000266313">
    <property type="component" value="Chromosome"/>
</dbReference>
<dbReference type="KEGG" id="mmai:sS8_5413"/>
<dbReference type="InterPro" id="IPR022472">
    <property type="entry name" value="VPLPA-CTERM"/>
</dbReference>
<sequence>MMKSISTRLAAVFLLASSAGSYAATVDDLPAIPGIPPAGSPAFVNTLKLKLSNFGDGYKLTATAVKNQPFLFQLGSDNYEITGGTYSLNAYFDQDSNLDTVRSNVQIRGTFSDAALEALSGTERQHELWGGNLFSARLDNVGLNLEDGNLAVGFATADFGGWASQFGNYESIWLFDFSPSANNVFGFLDGLYKGTLQASAVTTVPLPAGIWLMGSALIGFGLIGSRRNAISESKKLPFDTASA</sequence>
<evidence type="ECO:0000313" key="3">
    <source>
        <dbReference type="EMBL" id="BBA37330.1"/>
    </source>
</evidence>
<evidence type="ECO:0000313" key="4">
    <source>
        <dbReference type="Proteomes" id="UP000266313"/>
    </source>
</evidence>
<keyword evidence="1" id="KW-0812">Transmembrane</keyword>
<feature type="transmembrane region" description="Helical" evidence="1">
    <location>
        <begin position="206"/>
        <end position="225"/>
    </location>
</feature>
<dbReference type="EMBL" id="AP017928">
    <property type="protein sequence ID" value="BBA37330.1"/>
    <property type="molecule type" value="Genomic_DNA"/>
</dbReference>
<dbReference type="NCBIfam" id="TIGR03370">
    <property type="entry name" value="VPLPA-CTERM"/>
    <property type="match status" value="1"/>
</dbReference>
<dbReference type="OrthoDB" id="5574020at2"/>
<dbReference type="AlphaFoldDB" id="A0A250L0B3"/>
<proteinExistence type="predicted"/>
<reference evidence="3 4" key="1">
    <citation type="submission" date="2016-12" db="EMBL/GenBank/DDBJ databases">
        <title>Genome sequencing of Methylocaldum marinum.</title>
        <authorList>
            <person name="Takeuchi M."/>
            <person name="Kamagata Y."/>
            <person name="Hiraoka S."/>
            <person name="Oshima K."/>
            <person name="Hattori M."/>
            <person name="Iwasaki W."/>
        </authorList>
    </citation>
    <scope>NUCLEOTIDE SEQUENCE [LARGE SCALE GENOMIC DNA]</scope>
    <source>
        <strain evidence="3 4">S8</strain>
    </source>
</reference>
<keyword evidence="2" id="KW-0732">Signal</keyword>
<evidence type="ECO:0000256" key="2">
    <source>
        <dbReference type="SAM" id="SignalP"/>
    </source>
</evidence>
<protein>
    <submittedName>
        <fullName evidence="3">Uncharacterized protein</fullName>
    </submittedName>
</protein>
<name>A0A250L0B3_9GAMM</name>
<evidence type="ECO:0000256" key="1">
    <source>
        <dbReference type="SAM" id="Phobius"/>
    </source>
</evidence>
<feature type="chain" id="PRO_5012670867" evidence="2">
    <location>
        <begin position="24"/>
        <end position="243"/>
    </location>
</feature>